<protein>
    <submittedName>
        <fullName evidence="7">Cation:H+ antiporter</fullName>
    </submittedName>
</protein>
<dbReference type="InterPro" id="IPR004837">
    <property type="entry name" value="NaCa_Exmemb"/>
</dbReference>
<feature type="transmembrane region" description="Helical" evidence="5">
    <location>
        <begin position="302"/>
        <end position="320"/>
    </location>
</feature>
<dbReference type="OrthoDB" id="9794225at2"/>
<feature type="transmembrane region" description="Helical" evidence="5">
    <location>
        <begin position="179"/>
        <end position="198"/>
    </location>
</feature>
<dbReference type="EMBL" id="FMXR01000026">
    <property type="protein sequence ID" value="SDB35475.1"/>
    <property type="molecule type" value="Genomic_DNA"/>
</dbReference>
<dbReference type="RefSeq" id="WP_090174789.1">
    <property type="nucleotide sequence ID" value="NZ_FMXR01000026.1"/>
</dbReference>
<feature type="transmembrane region" description="Helical" evidence="5">
    <location>
        <begin position="78"/>
        <end position="96"/>
    </location>
</feature>
<evidence type="ECO:0000256" key="3">
    <source>
        <dbReference type="ARBA" id="ARBA00022989"/>
    </source>
</evidence>
<organism evidence="7 8">
    <name type="scientific">Eubacterium oxidoreducens</name>
    <dbReference type="NCBI Taxonomy" id="1732"/>
    <lineage>
        <taxon>Bacteria</taxon>
        <taxon>Bacillati</taxon>
        <taxon>Bacillota</taxon>
        <taxon>Clostridia</taxon>
        <taxon>Eubacteriales</taxon>
        <taxon>Eubacteriaceae</taxon>
        <taxon>Eubacterium</taxon>
    </lineage>
</organism>
<feature type="transmembrane region" description="Helical" evidence="5">
    <location>
        <begin position="131"/>
        <end position="149"/>
    </location>
</feature>
<feature type="transmembrane region" description="Helical" evidence="5">
    <location>
        <begin position="35"/>
        <end position="58"/>
    </location>
</feature>
<feature type="transmembrane region" description="Helical" evidence="5">
    <location>
        <begin position="275"/>
        <end position="295"/>
    </location>
</feature>
<keyword evidence="8" id="KW-1185">Reference proteome</keyword>
<feature type="domain" description="Sodium/calcium exchanger membrane region" evidence="6">
    <location>
        <begin position="6"/>
        <end position="145"/>
    </location>
</feature>
<dbReference type="InterPro" id="IPR044880">
    <property type="entry name" value="NCX_ion-bd_dom_sf"/>
</dbReference>
<dbReference type="NCBIfam" id="TIGR00367">
    <property type="entry name" value="calcium/sodium antiporter"/>
    <property type="match status" value="1"/>
</dbReference>
<feature type="transmembrane region" description="Helical" evidence="5">
    <location>
        <begin position="6"/>
        <end position="23"/>
    </location>
</feature>
<dbReference type="Proteomes" id="UP000199228">
    <property type="component" value="Unassembled WGS sequence"/>
</dbReference>
<feature type="domain" description="Sodium/calcium exchanger membrane region" evidence="6">
    <location>
        <begin position="179"/>
        <end position="318"/>
    </location>
</feature>
<name>A0A1G6CRS7_EUBOX</name>
<reference evidence="7 8" key="1">
    <citation type="submission" date="2016-10" db="EMBL/GenBank/DDBJ databases">
        <authorList>
            <person name="de Groot N.N."/>
        </authorList>
    </citation>
    <scope>NUCLEOTIDE SEQUENCE [LARGE SCALE GENOMIC DNA]</scope>
    <source>
        <strain evidence="7 8">DSM 3217</strain>
    </source>
</reference>
<keyword evidence="3 5" id="KW-1133">Transmembrane helix</keyword>
<evidence type="ECO:0000256" key="4">
    <source>
        <dbReference type="ARBA" id="ARBA00023136"/>
    </source>
</evidence>
<sequence length="322" mass="34633">MILKCILLVVGFVLLVKGADYFVEGSSDVARRLRIPSIIIGMTIVAMGTSLPELAVSISAAIAGSNEMAYSNVVGSNLFNLLVVCGAAALFTPLTIHTKTLKREFPFSIVITVLLLIFGYFGMSVGHLDGLIYVVIFIIFIIMMVKSAMNERKAAEVIKIETDKQQEMKEKKPLPIWKVLIYIVAGAIAVAIGGQLVVDSAEGIAQFFGLSDTLIGLTIVAFGTSLPELVTGIAAARKGEVDMALGNVIGSNIFNILFVLGLAASISGVEVVQNNLIDCVILIILSVLVWIFCITRKKISRLEGLIMVVIYGVYVVYICIRA</sequence>
<dbReference type="GO" id="GO:0005262">
    <property type="term" value="F:calcium channel activity"/>
    <property type="evidence" value="ECO:0007669"/>
    <property type="project" value="TreeGrafter"/>
</dbReference>
<evidence type="ECO:0000256" key="5">
    <source>
        <dbReference type="SAM" id="Phobius"/>
    </source>
</evidence>
<gene>
    <name evidence="7" type="ORF">SAMN02910417_02610</name>
</gene>
<keyword evidence="4 5" id="KW-0472">Membrane</keyword>
<keyword evidence="2 5" id="KW-0812">Transmembrane</keyword>
<evidence type="ECO:0000313" key="7">
    <source>
        <dbReference type="EMBL" id="SDB35475.1"/>
    </source>
</evidence>
<dbReference type="PANTHER" id="PTHR10846">
    <property type="entry name" value="SODIUM/POTASSIUM/CALCIUM EXCHANGER"/>
    <property type="match status" value="1"/>
</dbReference>
<dbReference type="PANTHER" id="PTHR10846:SF8">
    <property type="entry name" value="INNER MEMBRANE PROTEIN YRBG"/>
    <property type="match status" value="1"/>
</dbReference>
<dbReference type="AlphaFoldDB" id="A0A1G6CRS7"/>
<evidence type="ECO:0000256" key="2">
    <source>
        <dbReference type="ARBA" id="ARBA00022692"/>
    </source>
</evidence>
<evidence type="ECO:0000259" key="6">
    <source>
        <dbReference type="Pfam" id="PF01699"/>
    </source>
</evidence>
<dbReference type="Gene3D" id="1.20.1420.30">
    <property type="entry name" value="NCX, central ion-binding region"/>
    <property type="match status" value="1"/>
</dbReference>
<dbReference type="GO" id="GO:0008273">
    <property type="term" value="F:calcium, potassium:sodium antiporter activity"/>
    <property type="evidence" value="ECO:0007669"/>
    <property type="project" value="TreeGrafter"/>
</dbReference>
<evidence type="ECO:0000256" key="1">
    <source>
        <dbReference type="ARBA" id="ARBA00004141"/>
    </source>
</evidence>
<feature type="transmembrane region" description="Helical" evidence="5">
    <location>
        <begin position="244"/>
        <end position="269"/>
    </location>
</feature>
<dbReference type="STRING" id="1732.SAMN02910417_02610"/>
<comment type="subcellular location">
    <subcellularLocation>
        <location evidence="1">Membrane</location>
        <topology evidence="1">Multi-pass membrane protein</topology>
    </subcellularLocation>
</comment>
<dbReference type="InterPro" id="IPR004481">
    <property type="entry name" value="K/Na/Ca-exchanger"/>
</dbReference>
<proteinExistence type="predicted"/>
<dbReference type="GO" id="GO:0005886">
    <property type="term" value="C:plasma membrane"/>
    <property type="evidence" value="ECO:0007669"/>
    <property type="project" value="TreeGrafter"/>
</dbReference>
<dbReference type="GO" id="GO:0006874">
    <property type="term" value="P:intracellular calcium ion homeostasis"/>
    <property type="evidence" value="ECO:0007669"/>
    <property type="project" value="TreeGrafter"/>
</dbReference>
<evidence type="ECO:0000313" key="8">
    <source>
        <dbReference type="Proteomes" id="UP000199228"/>
    </source>
</evidence>
<accession>A0A1G6CRS7</accession>
<dbReference type="Pfam" id="PF01699">
    <property type="entry name" value="Na_Ca_ex"/>
    <property type="match status" value="2"/>
</dbReference>